<name>A0ACB9J0K5_9ASTR</name>
<proteinExistence type="predicted"/>
<keyword evidence="2" id="KW-1185">Reference proteome</keyword>
<sequence length="113" mass="12984">MDFSKTRLYQRTRSGYEKLYLEYNQKKVNRRRHNGGNGTGTCDGLNTESGGDHVTARVCNDVDKDKINAVSCRTRHALRGKKNQGDKNLKEVHLIEESENDNEDELKDWRIGS</sequence>
<dbReference type="EMBL" id="CM042023">
    <property type="protein sequence ID" value="KAI3813709.1"/>
    <property type="molecule type" value="Genomic_DNA"/>
</dbReference>
<comment type="caution">
    <text evidence="1">The sequence shown here is derived from an EMBL/GenBank/DDBJ whole genome shotgun (WGS) entry which is preliminary data.</text>
</comment>
<reference evidence="1 2" key="2">
    <citation type="journal article" date="2022" name="Mol. Ecol. Resour.">
        <title>The genomes of chicory, endive, great burdock and yacon provide insights into Asteraceae paleo-polyploidization history and plant inulin production.</title>
        <authorList>
            <person name="Fan W."/>
            <person name="Wang S."/>
            <person name="Wang H."/>
            <person name="Wang A."/>
            <person name="Jiang F."/>
            <person name="Liu H."/>
            <person name="Zhao H."/>
            <person name="Xu D."/>
            <person name="Zhang Y."/>
        </authorList>
    </citation>
    <scope>NUCLEOTIDE SEQUENCE [LARGE SCALE GENOMIC DNA]</scope>
    <source>
        <strain evidence="2">cv. Yunnan</strain>
        <tissue evidence="1">Leaves</tissue>
    </source>
</reference>
<reference evidence="2" key="1">
    <citation type="journal article" date="2022" name="Mol. Ecol. Resour.">
        <title>The genomes of chicory, endive, great burdock and yacon provide insights into Asteraceae palaeo-polyploidization history and plant inulin production.</title>
        <authorList>
            <person name="Fan W."/>
            <person name="Wang S."/>
            <person name="Wang H."/>
            <person name="Wang A."/>
            <person name="Jiang F."/>
            <person name="Liu H."/>
            <person name="Zhao H."/>
            <person name="Xu D."/>
            <person name="Zhang Y."/>
        </authorList>
    </citation>
    <scope>NUCLEOTIDE SEQUENCE [LARGE SCALE GENOMIC DNA]</scope>
    <source>
        <strain evidence="2">cv. Yunnan</strain>
    </source>
</reference>
<gene>
    <name evidence="1" type="ORF">L1987_18440</name>
</gene>
<evidence type="ECO:0000313" key="1">
    <source>
        <dbReference type="EMBL" id="KAI3813709.1"/>
    </source>
</evidence>
<evidence type="ECO:0000313" key="2">
    <source>
        <dbReference type="Proteomes" id="UP001056120"/>
    </source>
</evidence>
<accession>A0ACB9J0K5</accession>
<protein>
    <submittedName>
        <fullName evidence="1">Uncharacterized protein</fullName>
    </submittedName>
</protein>
<dbReference type="Proteomes" id="UP001056120">
    <property type="component" value="Linkage Group LG06"/>
</dbReference>
<organism evidence="1 2">
    <name type="scientific">Smallanthus sonchifolius</name>
    <dbReference type="NCBI Taxonomy" id="185202"/>
    <lineage>
        <taxon>Eukaryota</taxon>
        <taxon>Viridiplantae</taxon>
        <taxon>Streptophyta</taxon>
        <taxon>Embryophyta</taxon>
        <taxon>Tracheophyta</taxon>
        <taxon>Spermatophyta</taxon>
        <taxon>Magnoliopsida</taxon>
        <taxon>eudicotyledons</taxon>
        <taxon>Gunneridae</taxon>
        <taxon>Pentapetalae</taxon>
        <taxon>asterids</taxon>
        <taxon>campanulids</taxon>
        <taxon>Asterales</taxon>
        <taxon>Asteraceae</taxon>
        <taxon>Asteroideae</taxon>
        <taxon>Heliantheae alliance</taxon>
        <taxon>Millerieae</taxon>
        <taxon>Smallanthus</taxon>
    </lineage>
</organism>